<dbReference type="GO" id="GO:0016491">
    <property type="term" value="F:oxidoreductase activity"/>
    <property type="evidence" value="ECO:0007669"/>
    <property type="project" value="InterPro"/>
</dbReference>
<dbReference type="AlphaFoldDB" id="A0A089NVK5"/>
<dbReference type="EMBL" id="CP003811">
    <property type="protein sequence ID" value="AIQ91961.1"/>
    <property type="molecule type" value="Genomic_DNA"/>
</dbReference>
<name>A0A089NVK5_9HYPH</name>
<dbReference type="Proteomes" id="UP000029492">
    <property type="component" value="Chromosome"/>
</dbReference>
<dbReference type="NCBIfam" id="TIGR02118">
    <property type="entry name" value="EthD family reductase"/>
    <property type="match status" value="1"/>
</dbReference>
<dbReference type="STRING" id="693986.MOC_4206"/>
<dbReference type="RefSeq" id="WP_043355731.1">
    <property type="nucleotide sequence ID" value="NZ_CP003811.1"/>
</dbReference>
<protein>
    <submittedName>
        <fullName evidence="2">Ethyl tert-butyl ether degradation protein EthD</fullName>
    </submittedName>
</protein>
<proteinExistence type="predicted"/>
<organism evidence="2 3">
    <name type="scientific">Methylobacterium oryzae CBMB20</name>
    <dbReference type="NCBI Taxonomy" id="693986"/>
    <lineage>
        <taxon>Bacteria</taxon>
        <taxon>Pseudomonadati</taxon>
        <taxon>Pseudomonadota</taxon>
        <taxon>Alphaproteobacteria</taxon>
        <taxon>Hyphomicrobiales</taxon>
        <taxon>Methylobacteriaceae</taxon>
        <taxon>Methylobacterium</taxon>
    </lineage>
</organism>
<accession>A0A089NVK5</accession>
<dbReference type="PANTHER" id="PTHR40260">
    <property type="entry name" value="BLR8190 PROTEIN"/>
    <property type="match status" value="1"/>
</dbReference>
<dbReference type="PANTHER" id="PTHR40260:SF2">
    <property type="entry name" value="BLR8190 PROTEIN"/>
    <property type="match status" value="1"/>
</dbReference>
<keyword evidence="3" id="KW-1185">Reference proteome</keyword>
<evidence type="ECO:0000313" key="3">
    <source>
        <dbReference type="Proteomes" id="UP000029492"/>
    </source>
</evidence>
<evidence type="ECO:0000259" key="1">
    <source>
        <dbReference type="Pfam" id="PF07110"/>
    </source>
</evidence>
<dbReference type="Pfam" id="PF07110">
    <property type="entry name" value="EthD"/>
    <property type="match status" value="1"/>
</dbReference>
<gene>
    <name evidence="2" type="primary">ethD</name>
    <name evidence="2" type="ORF">MOC_4206</name>
</gene>
<dbReference type="SUPFAM" id="SSF54909">
    <property type="entry name" value="Dimeric alpha+beta barrel"/>
    <property type="match status" value="1"/>
</dbReference>
<dbReference type="InterPro" id="IPR011008">
    <property type="entry name" value="Dimeric_a/b-barrel"/>
</dbReference>
<dbReference type="InterPro" id="IPR009799">
    <property type="entry name" value="EthD_dom"/>
</dbReference>
<feature type="domain" description="EthD" evidence="1">
    <location>
        <begin position="16"/>
        <end position="89"/>
    </location>
</feature>
<dbReference type="KEGG" id="mor:MOC_4206"/>
<reference evidence="2 3" key="1">
    <citation type="journal article" date="2014" name="PLoS ONE">
        <title>Genome Information of Methylobacterium oryzae, a Plant-Probiotic Methylotroph in the Phyllosphere.</title>
        <authorList>
            <person name="Kwak M.J."/>
            <person name="Jeong H."/>
            <person name="Madhaiyan M."/>
            <person name="Lee Y."/>
            <person name="Sa T.M."/>
            <person name="Oh T.K."/>
            <person name="Kim J.F."/>
        </authorList>
    </citation>
    <scope>NUCLEOTIDE SEQUENCE [LARGE SCALE GENOMIC DNA]</scope>
    <source>
        <strain evidence="2 3">CBMB20</strain>
    </source>
</reference>
<dbReference type="eggNOG" id="ENOG5032S97">
    <property type="taxonomic scope" value="Bacteria"/>
</dbReference>
<evidence type="ECO:0000313" key="2">
    <source>
        <dbReference type="EMBL" id="AIQ91961.1"/>
    </source>
</evidence>
<dbReference type="HOGENOM" id="CLU_115019_1_0_5"/>
<dbReference type="Gene3D" id="3.30.70.100">
    <property type="match status" value="1"/>
</dbReference>
<dbReference type="GeneID" id="96606091"/>
<sequence length="103" mass="11055">MILVSVMYPAGPSFDMGYYLGHHMPLVRERWSSLGLHEAKVVKGAGTPDGGTAPFQVMALLTFASVDAFQKAVAAHGEEIFADIPNFTSAQAQVQINDFAESP</sequence>